<dbReference type="AlphaFoldDB" id="A0A017T8C7"/>
<gene>
    <name evidence="1" type="ORF">CAP_3236</name>
</gene>
<sequence length="67" mass="6824">MALFGFAAGAVTTPGVALVGVGSPYPLRVAGWDQQAMGQAAKMARRIVAAGCPADARTMCLCQLAQE</sequence>
<dbReference type="STRING" id="1192034.CAP_3236"/>
<organism evidence="1 2">
    <name type="scientific">Chondromyces apiculatus DSM 436</name>
    <dbReference type="NCBI Taxonomy" id="1192034"/>
    <lineage>
        <taxon>Bacteria</taxon>
        <taxon>Pseudomonadati</taxon>
        <taxon>Myxococcota</taxon>
        <taxon>Polyangia</taxon>
        <taxon>Polyangiales</taxon>
        <taxon>Polyangiaceae</taxon>
        <taxon>Chondromyces</taxon>
    </lineage>
</organism>
<dbReference type="Proteomes" id="UP000019678">
    <property type="component" value="Unassembled WGS sequence"/>
</dbReference>
<evidence type="ECO:0000313" key="1">
    <source>
        <dbReference type="EMBL" id="EYF05508.1"/>
    </source>
</evidence>
<proteinExistence type="predicted"/>
<evidence type="ECO:0000313" key="2">
    <source>
        <dbReference type="Proteomes" id="UP000019678"/>
    </source>
</evidence>
<name>A0A017T8C7_9BACT</name>
<reference evidence="1 2" key="1">
    <citation type="submission" date="2013-05" db="EMBL/GenBank/DDBJ databases">
        <title>Genome assembly of Chondromyces apiculatus DSM 436.</title>
        <authorList>
            <person name="Sharma G."/>
            <person name="Khatri I."/>
            <person name="Kaur C."/>
            <person name="Mayilraj S."/>
            <person name="Subramanian S."/>
        </authorList>
    </citation>
    <scope>NUCLEOTIDE SEQUENCE [LARGE SCALE GENOMIC DNA]</scope>
    <source>
        <strain evidence="1 2">DSM 436</strain>
    </source>
</reference>
<dbReference type="EMBL" id="ASRX01000023">
    <property type="protein sequence ID" value="EYF05508.1"/>
    <property type="molecule type" value="Genomic_DNA"/>
</dbReference>
<accession>A0A017T8C7</accession>
<comment type="caution">
    <text evidence="1">The sequence shown here is derived from an EMBL/GenBank/DDBJ whole genome shotgun (WGS) entry which is preliminary data.</text>
</comment>
<protein>
    <submittedName>
        <fullName evidence="1">Uncharacterized protein</fullName>
    </submittedName>
</protein>
<keyword evidence="2" id="KW-1185">Reference proteome</keyword>